<sequence length="143" mass="15430">MPHLVILYTGQLDAEVHMTTLCRQMADAMLTAKDEEGKQVFPTGGTRVLAYPAPHYAVADGGAAGLDAGGSGDYAFVYLNVRMGRGRTDATQQRAGQTLLEVAKAFFAPVMAQRHIGITLQIDVGPEVFDAKHSNLHPLFNKM</sequence>
<dbReference type="CDD" id="cd00580">
    <property type="entry name" value="CHMI"/>
    <property type="match status" value="1"/>
</dbReference>
<dbReference type="RefSeq" id="WP_283223547.1">
    <property type="nucleotide sequence ID" value="NZ_JASGBH010000003.1"/>
</dbReference>
<protein>
    <submittedName>
        <fullName evidence="1">5-carboxymethyl-2-hydroxymuconate isomerase</fullName>
    </submittedName>
</protein>
<dbReference type="Gene3D" id="3.30.429.10">
    <property type="entry name" value="Macrophage Migration Inhibitory Factor"/>
    <property type="match status" value="1"/>
</dbReference>
<dbReference type="SUPFAM" id="SSF55331">
    <property type="entry name" value="Tautomerase/MIF"/>
    <property type="match status" value="1"/>
</dbReference>
<dbReference type="Proteomes" id="UP001431902">
    <property type="component" value="Unassembled WGS sequence"/>
</dbReference>
<evidence type="ECO:0000313" key="2">
    <source>
        <dbReference type="Proteomes" id="UP001431902"/>
    </source>
</evidence>
<dbReference type="PANTHER" id="PTHR37950:SF1">
    <property type="entry name" value="4-HYDROXYPHENYLACETATE CATABOLISM PROTEIN"/>
    <property type="match status" value="1"/>
</dbReference>
<gene>
    <name evidence="1" type="ORF">QLQ16_04750</name>
</gene>
<dbReference type="InterPro" id="IPR004220">
    <property type="entry name" value="5-COMe_2-OHmuconate_Isoase"/>
</dbReference>
<proteinExistence type="predicted"/>
<name>A0ABT6X4W7_9BURK</name>
<accession>A0ABT6X4W7</accession>
<dbReference type="InterPro" id="IPR014347">
    <property type="entry name" value="Tautomerase/MIF_sf"/>
</dbReference>
<evidence type="ECO:0000313" key="1">
    <source>
        <dbReference type="EMBL" id="MDI9233142.1"/>
    </source>
</evidence>
<dbReference type="GO" id="GO:0016853">
    <property type="term" value="F:isomerase activity"/>
    <property type="evidence" value="ECO:0007669"/>
    <property type="project" value="UniProtKB-KW"/>
</dbReference>
<reference evidence="1" key="1">
    <citation type="submission" date="2023-05" db="EMBL/GenBank/DDBJ databases">
        <title>Limnohabitans sp. strain HM2-2 Genome sequencing and assembly.</title>
        <authorList>
            <person name="Jung Y."/>
        </authorList>
    </citation>
    <scope>NUCLEOTIDE SEQUENCE</scope>
    <source>
        <strain evidence="1">HM2-2</strain>
    </source>
</reference>
<dbReference type="PANTHER" id="PTHR37950">
    <property type="entry name" value="4-HYDROXYPHENYLACETATE CATABOLISM PROTEIN"/>
    <property type="match status" value="1"/>
</dbReference>
<keyword evidence="1" id="KW-0413">Isomerase</keyword>
<dbReference type="EMBL" id="JASGBH010000003">
    <property type="protein sequence ID" value="MDI9233142.1"/>
    <property type="molecule type" value="Genomic_DNA"/>
</dbReference>
<keyword evidence="2" id="KW-1185">Reference proteome</keyword>
<organism evidence="1 2">
    <name type="scientific">Limnohabitans lacus</name>
    <dbReference type="NCBI Taxonomy" id="3045173"/>
    <lineage>
        <taxon>Bacteria</taxon>
        <taxon>Pseudomonadati</taxon>
        <taxon>Pseudomonadota</taxon>
        <taxon>Betaproteobacteria</taxon>
        <taxon>Burkholderiales</taxon>
        <taxon>Comamonadaceae</taxon>
        <taxon>Limnohabitans</taxon>
    </lineage>
</organism>
<dbReference type="Pfam" id="PF02962">
    <property type="entry name" value="CHMI"/>
    <property type="match status" value="1"/>
</dbReference>
<comment type="caution">
    <text evidence="1">The sequence shown here is derived from an EMBL/GenBank/DDBJ whole genome shotgun (WGS) entry which is preliminary data.</text>
</comment>